<gene>
    <name evidence="1" type="ORF">MM415A01353_0003</name>
    <name evidence="2" type="ORF">MM415B02909_0019</name>
</gene>
<proteinExistence type="predicted"/>
<reference evidence="2" key="1">
    <citation type="submission" date="2020-03" db="EMBL/GenBank/DDBJ databases">
        <title>The deep terrestrial virosphere.</title>
        <authorList>
            <person name="Holmfeldt K."/>
            <person name="Nilsson E."/>
            <person name="Simone D."/>
            <person name="Lopez-Fernandez M."/>
            <person name="Wu X."/>
            <person name="de Brujin I."/>
            <person name="Lundin D."/>
            <person name="Andersson A."/>
            <person name="Bertilsson S."/>
            <person name="Dopson M."/>
        </authorList>
    </citation>
    <scope>NUCLEOTIDE SEQUENCE</scope>
    <source>
        <strain evidence="1">MM415A01353</strain>
        <strain evidence="2">MM415B02909</strain>
    </source>
</reference>
<accession>A0A6M3KZQ6</accession>
<evidence type="ECO:0000313" key="2">
    <source>
        <dbReference type="EMBL" id="QJA87696.1"/>
    </source>
</evidence>
<dbReference type="AlphaFoldDB" id="A0A6M3KZQ6"/>
<organism evidence="2">
    <name type="scientific">viral metagenome</name>
    <dbReference type="NCBI Taxonomy" id="1070528"/>
    <lineage>
        <taxon>unclassified sequences</taxon>
        <taxon>metagenomes</taxon>
        <taxon>organismal metagenomes</taxon>
    </lineage>
</organism>
<dbReference type="EMBL" id="MT142269">
    <property type="protein sequence ID" value="QJA77193.1"/>
    <property type="molecule type" value="Genomic_DNA"/>
</dbReference>
<evidence type="ECO:0000313" key="1">
    <source>
        <dbReference type="EMBL" id="QJA77193.1"/>
    </source>
</evidence>
<sequence length="152" mass="17278">MSREQVIEMALLTGEETLKAINKYPTHALDNRWRISDREQEMCIRVMEAQLNKLLDLRYDCTDCGGDGLDTVDCRCHGGGMATKSCSPCFTCNGTGESKNRVIGILAENQELPNAIQHKHFIESDYTLAQQDMIKDGWVKIKFSDYLKEKLK</sequence>
<dbReference type="EMBL" id="MT142726">
    <property type="protein sequence ID" value="QJA87696.1"/>
    <property type="molecule type" value="Genomic_DNA"/>
</dbReference>
<protein>
    <submittedName>
        <fullName evidence="2">Uncharacterized protein</fullName>
    </submittedName>
</protein>
<name>A0A6M3KZQ6_9ZZZZ</name>